<dbReference type="Proteomes" id="UP000054630">
    <property type="component" value="Unassembled WGS sequence"/>
</dbReference>
<comment type="caution">
    <text evidence="1">The sequence shown here is derived from an EMBL/GenBank/DDBJ whole genome shotgun (WGS) entry which is preliminary data.</text>
</comment>
<accession>A0A0V0SID7</accession>
<organism evidence="1 2">
    <name type="scientific">Trichinella nelsoni</name>
    <dbReference type="NCBI Taxonomy" id="6336"/>
    <lineage>
        <taxon>Eukaryota</taxon>
        <taxon>Metazoa</taxon>
        <taxon>Ecdysozoa</taxon>
        <taxon>Nematoda</taxon>
        <taxon>Enoplea</taxon>
        <taxon>Dorylaimia</taxon>
        <taxon>Trichinellida</taxon>
        <taxon>Trichinellidae</taxon>
        <taxon>Trichinella</taxon>
    </lineage>
</organism>
<reference evidence="1 2" key="1">
    <citation type="submission" date="2015-01" db="EMBL/GenBank/DDBJ databases">
        <title>Evolution of Trichinella species and genotypes.</title>
        <authorList>
            <person name="Korhonen P.K."/>
            <person name="Edoardo P."/>
            <person name="Giuseppe L.R."/>
            <person name="Gasser R.B."/>
        </authorList>
    </citation>
    <scope>NUCLEOTIDE SEQUENCE [LARGE SCALE GENOMIC DNA]</scope>
    <source>
        <strain evidence="1">ISS37</strain>
    </source>
</reference>
<evidence type="ECO:0000313" key="1">
    <source>
        <dbReference type="EMBL" id="KRX26525.1"/>
    </source>
</evidence>
<dbReference type="EMBL" id="JYDL01000007">
    <property type="protein sequence ID" value="KRX26525.1"/>
    <property type="molecule type" value="Genomic_DNA"/>
</dbReference>
<name>A0A0V0SID7_9BILA</name>
<keyword evidence="2" id="KW-1185">Reference proteome</keyword>
<evidence type="ECO:0000313" key="2">
    <source>
        <dbReference type="Proteomes" id="UP000054630"/>
    </source>
</evidence>
<sequence>MQQFTAQLVLLCTNDGLEFSTCLRICIWTSIILTGDGLRSIRCVCVMVVVWQFLKFRPCCLQFDNFKVELNFVVEW</sequence>
<protein>
    <submittedName>
        <fullName evidence="1">Uncharacterized protein</fullName>
    </submittedName>
</protein>
<gene>
    <name evidence="1" type="ORF">T07_9313</name>
</gene>
<proteinExistence type="predicted"/>
<dbReference type="AlphaFoldDB" id="A0A0V0SID7"/>